<dbReference type="InterPro" id="IPR052632">
    <property type="entry name" value="MICOS_subunit_Mic19"/>
</dbReference>
<evidence type="ECO:0000313" key="2">
    <source>
        <dbReference type="Proteomes" id="UP000314980"/>
    </source>
</evidence>
<dbReference type="GO" id="GO:0061617">
    <property type="term" value="C:MICOS complex"/>
    <property type="evidence" value="ECO:0007669"/>
    <property type="project" value="TreeGrafter"/>
</dbReference>
<dbReference type="InParanoid" id="A0A4W6BZZ3"/>
<reference evidence="2" key="1">
    <citation type="submission" date="2015-09" db="EMBL/GenBank/DDBJ databases">
        <authorList>
            <person name="Sai Rama Sridatta P."/>
        </authorList>
    </citation>
    <scope>NUCLEOTIDE SEQUENCE [LARGE SCALE GENOMIC DNA]</scope>
</reference>
<protein>
    <submittedName>
        <fullName evidence="1">Coiled-coil-helix-coiled-coil-helix domain containing 3</fullName>
    </submittedName>
</protein>
<dbReference type="PANTHER" id="PTHR21588">
    <property type="entry name" value="COILED-COIL-HELIX-COILED-COIL-HELIX DOMAIN CONTAINING 6"/>
    <property type="match status" value="1"/>
</dbReference>
<evidence type="ECO:0000313" key="1">
    <source>
        <dbReference type="Ensembl" id="ENSLCAP00010004921.1"/>
    </source>
</evidence>
<keyword evidence="2" id="KW-1185">Reference proteome</keyword>
<proteinExistence type="predicted"/>
<dbReference type="GeneTree" id="ENSGT00390000000903"/>
<sequence>MGHQGIMTGGLYVVDQRPSDLTGLLPVITAAFLWEDKCKRTHIHEQIPIIHTLTQRGKHSGNVNKLDGLFNIEITITFPCISHTYKFLCLFLLFFSFLQSTQFYKVTTENYHKAADQVNAKFKRYEVYPVCADLQGQILACYKENVGKTLNCSNIAARYLQCVNNAKQVRIHRGYLSFIICHISYKHNLTQYTLLHMNVMYMYIAC</sequence>
<dbReference type="PANTHER" id="PTHR21588:SF23">
    <property type="entry name" value="MICOS COMPLEX SUBUNIT MIC19 ISOFORM X1"/>
    <property type="match status" value="1"/>
</dbReference>
<dbReference type="Ensembl" id="ENSLCAT00010005049.1">
    <property type="protein sequence ID" value="ENSLCAP00010004921.1"/>
    <property type="gene ID" value="ENSLCAG00010002495.1"/>
</dbReference>
<reference evidence="1" key="3">
    <citation type="submission" date="2025-09" db="UniProtKB">
        <authorList>
            <consortium name="Ensembl"/>
        </authorList>
    </citation>
    <scope>IDENTIFICATION</scope>
</reference>
<dbReference type="GO" id="GO:0007007">
    <property type="term" value="P:inner mitochondrial membrane organization"/>
    <property type="evidence" value="ECO:0007669"/>
    <property type="project" value="TreeGrafter"/>
</dbReference>
<dbReference type="STRING" id="8187.ENSLCAP00010004921"/>
<name>A0A4W6BZZ3_LATCA</name>
<reference evidence="1" key="2">
    <citation type="submission" date="2025-08" db="UniProtKB">
        <authorList>
            <consortium name="Ensembl"/>
        </authorList>
    </citation>
    <scope>IDENTIFICATION</scope>
</reference>
<accession>A0A4W6BZZ3</accession>
<organism evidence="1 2">
    <name type="scientific">Lates calcarifer</name>
    <name type="common">Barramundi</name>
    <name type="synonym">Holocentrus calcarifer</name>
    <dbReference type="NCBI Taxonomy" id="8187"/>
    <lineage>
        <taxon>Eukaryota</taxon>
        <taxon>Metazoa</taxon>
        <taxon>Chordata</taxon>
        <taxon>Craniata</taxon>
        <taxon>Vertebrata</taxon>
        <taxon>Euteleostomi</taxon>
        <taxon>Actinopterygii</taxon>
        <taxon>Neopterygii</taxon>
        <taxon>Teleostei</taxon>
        <taxon>Neoteleostei</taxon>
        <taxon>Acanthomorphata</taxon>
        <taxon>Carangaria</taxon>
        <taxon>Carangaria incertae sedis</taxon>
        <taxon>Centropomidae</taxon>
        <taxon>Lates</taxon>
    </lineage>
</organism>
<dbReference type="Proteomes" id="UP000314980">
    <property type="component" value="Unassembled WGS sequence"/>
</dbReference>
<dbReference type="AlphaFoldDB" id="A0A4W6BZZ3"/>